<dbReference type="PANTHER" id="PTHR38767:SF1">
    <property type="entry name" value="DNA POLYMERASE III SUBUNIT CHI"/>
    <property type="match status" value="1"/>
</dbReference>
<dbReference type="EMBL" id="MPRL01000023">
    <property type="protein sequence ID" value="OOZ40535.1"/>
    <property type="molecule type" value="Genomic_DNA"/>
</dbReference>
<proteinExistence type="predicted"/>
<dbReference type="InterPro" id="IPR007459">
    <property type="entry name" value="DNA_pol3_chi"/>
</dbReference>
<sequence length="140" mass="15762">MSRVDFYILQNSVADGRYLFACKLAEKVHSLGNRIYIHTSSAADSAALDELLWTFRAGSFLPHAVSQDESMPVLIGHDSEPTDQRQVLINLAGSVPSFFSRFERVVEIIENGDAERQDGRVRFISYREHGIEPTPHNLTL</sequence>
<comment type="caution">
    <text evidence="1">The sequence shown here is derived from an EMBL/GenBank/DDBJ whole genome shotgun (WGS) entry which is preliminary data.</text>
</comment>
<accession>A0A1T2L5Y9</accession>
<dbReference type="GO" id="GO:0006260">
    <property type="term" value="P:DNA replication"/>
    <property type="evidence" value="ECO:0007669"/>
    <property type="project" value="InterPro"/>
</dbReference>
<organism evidence="1 2">
    <name type="scientific">Solemya pervernicosa gill symbiont</name>
    <dbReference type="NCBI Taxonomy" id="642797"/>
    <lineage>
        <taxon>Bacteria</taxon>
        <taxon>Pseudomonadati</taxon>
        <taxon>Pseudomonadota</taxon>
        <taxon>Gammaproteobacteria</taxon>
        <taxon>sulfur-oxidizing symbionts</taxon>
    </lineage>
</organism>
<dbReference type="Pfam" id="PF04364">
    <property type="entry name" value="DNA_pol3_chi"/>
    <property type="match status" value="1"/>
</dbReference>
<name>A0A1T2L5Y9_9GAMM</name>
<dbReference type="OrthoDB" id="5297568at2"/>
<dbReference type="Proteomes" id="UP000191110">
    <property type="component" value="Unassembled WGS sequence"/>
</dbReference>
<dbReference type="SUPFAM" id="SSF102400">
    <property type="entry name" value="DNA polymerase III chi subunit"/>
    <property type="match status" value="1"/>
</dbReference>
<dbReference type="GO" id="GO:0003677">
    <property type="term" value="F:DNA binding"/>
    <property type="evidence" value="ECO:0007669"/>
    <property type="project" value="InterPro"/>
</dbReference>
<evidence type="ECO:0000313" key="2">
    <source>
        <dbReference type="Proteomes" id="UP000191110"/>
    </source>
</evidence>
<gene>
    <name evidence="1" type="ORF">BOW53_07425</name>
</gene>
<dbReference type="GO" id="GO:0032298">
    <property type="term" value="P:positive regulation of DNA-templated DNA replication initiation"/>
    <property type="evidence" value="ECO:0007669"/>
    <property type="project" value="TreeGrafter"/>
</dbReference>
<dbReference type="AlphaFoldDB" id="A0A1T2L5Y9"/>
<reference evidence="1 2" key="1">
    <citation type="submission" date="2016-11" db="EMBL/GenBank/DDBJ databases">
        <title>Mixed transmission modes and dynamic genome evolution in an obligate animal-bacterial symbiosis.</title>
        <authorList>
            <person name="Russell S.L."/>
            <person name="Corbett-Detig R.B."/>
            <person name="Cavanaugh C.M."/>
        </authorList>
    </citation>
    <scope>NUCLEOTIDE SEQUENCE [LARGE SCALE GENOMIC DNA]</scope>
    <source>
        <strain evidence="1">Sveles-Q1</strain>
    </source>
</reference>
<evidence type="ECO:0000313" key="1">
    <source>
        <dbReference type="EMBL" id="OOZ40535.1"/>
    </source>
</evidence>
<dbReference type="PANTHER" id="PTHR38767">
    <property type="entry name" value="DNA POLYMERASE III SUBUNIT CHI"/>
    <property type="match status" value="1"/>
</dbReference>
<keyword evidence="2" id="KW-1185">Reference proteome</keyword>
<dbReference type="InterPro" id="IPR036768">
    <property type="entry name" value="PolIII_chi_sf"/>
</dbReference>
<protein>
    <recommendedName>
        <fullName evidence="3">DNA polymerase III subunit chi</fullName>
    </recommendedName>
</protein>
<dbReference type="GO" id="GO:0003887">
    <property type="term" value="F:DNA-directed DNA polymerase activity"/>
    <property type="evidence" value="ECO:0007669"/>
    <property type="project" value="InterPro"/>
</dbReference>
<evidence type="ECO:0008006" key="3">
    <source>
        <dbReference type="Google" id="ProtNLM"/>
    </source>
</evidence>
<dbReference type="RefSeq" id="WP_078483455.1">
    <property type="nucleotide sequence ID" value="NZ_MPRL01000023.1"/>
</dbReference>
<dbReference type="Gene3D" id="3.40.50.10110">
    <property type="entry name" value="DNA polymerase III subunit chi"/>
    <property type="match status" value="1"/>
</dbReference>